<reference evidence="2 3" key="1">
    <citation type="submission" date="2019-04" db="EMBL/GenBank/DDBJ databases">
        <title>Annotation for the trematode Fasciola gigantica.</title>
        <authorList>
            <person name="Choi Y.-J."/>
        </authorList>
    </citation>
    <scope>NUCLEOTIDE SEQUENCE [LARGE SCALE GENOMIC DNA]</scope>
    <source>
        <strain evidence="2">Uganda_cow_1</strain>
    </source>
</reference>
<feature type="compositionally biased region" description="Polar residues" evidence="1">
    <location>
        <begin position="119"/>
        <end position="135"/>
    </location>
</feature>
<dbReference type="EMBL" id="SUNJ01010203">
    <property type="protein sequence ID" value="TPP59824.1"/>
    <property type="molecule type" value="Genomic_DNA"/>
</dbReference>
<comment type="caution">
    <text evidence="2">The sequence shown here is derived from an EMBL/GenBank/DDBJ whole genome shotgun (WGS) entry which is preliminary data.</text>
</comment>
<proteinExistence type="predicted"/>
<feature type="region of interest" description="Disordered" evidence="1">
    <location>
        <begin position="320"/>
        <end position="362"/>
    </location>
</feature>
<gene>
    <name evidence="2" type="ORF">FGIG_09050</name>
</gene>
<sequence length="639" mass="69914">MTLKALHPVHETPTSWANQHDDSTMTTMDPYFFSGTGSILSNTTLTGTKLTPSGLSNPTVRRLWFSRSASASPIKIKLSPKRVSISALTSPYKTRRVRPLPDSQSTDSPGKRTRHRPNPRSSARVQRHSSSNIIDSSLLPGDLSTDEGAEFQACDLCEQLCQQSLDAWMDHLGEFHPIPARWPSDRVDSLTDEQKLCPYSAVVGSHKRRRPHITPRPLNSFMPITPVVSGKKKAARPLSTGPTQVANMVRPSLAYVLHSSDLASQPNAPYIPNTLLCVTDADYMTSYPESFQSCPDNSMVNFSVAQTKQENETLTALVSENQLRNDSESGNRRSSSFLTVLPSPIETESQSGGEWTHEKSRSKALEDLLNTPSLFQQETGQLRTLKLEPLTVVTHVSPGMTIPESSDPVHSQLKQEECEILIHSDQNLLPGSLTPSLSTISPDSSVGQQDSVSVVCATYWDPQKRSDSIRSPVVLLTSRSNSVNVTSSRESARVAPYCPNITWNSTEAMHALSDIAMLIERGLREPRTNTNGGITRIQPSSISSSTVLVSDEGSSRENLTEFANIDTCGTSPSLEDLSPLILFSGNAQESDSRDPFRTEPQNSIAIESGGVMETKFNGTNETRCLPSISSWTFGGTLSR</sequence>
<evidence type="ECO:0000313" key="2">
    <source>
        <dbReference type="EMBL" id="TPP59824.1"/>
    </source>
</evidence>
<dbReference type="STRING" id="46835.A0A504YFB4"/>
<name>A0A504YFB4_FASGI</name>
<evidence type="ECO:0000313" key="3">
    <source>
        <dbReference type="Proteomes" id="UP000316759"/>
    </source>
</evidence>
<evidence type="ECO:0000256" key="1">
    <source>
        <dbReference type="SAM" id="MobiDB-lite"/>
    </source>
</evidence>
<protein>
    <submittedName>
        <fullName evidence="2">Uncharacterized protein</fullName>
    </submittedName>
</protein>
<dbReference type="OrthoDB" id="6247875at2759"/>
<accession>A0A504YFB4</accession>
<dbReference type="Proteomes" id="UP000316759">
    <property type="component" value="Unassembled WGS sequence"/>
</dbReference>
<feature type="region of interest" description="Disordered" evidence="1">
    <location>
        <begin position="1"/>
        <end position="21"/>
    </location>
</feature>
<keyword evidence="3" id="KW-1185">Reference proteome</keyword>
<organism evidence="2 3">
    <name type="scientific">Fasciola gigantica</name>
    <name type="common">Giant liver fluke</name>
    <dbReference type="NCBI Taxonomy" id="46835"/>
    <lineage>
        <taxon>Eukaryota</taxon>
        <taxon>Metazoa</taxon>
        <taxon>Spiralia</taxon>
        <taxon>Lophotrochozoa</taxon>
        <taxon>Platyhelminthes</taxon>
        <taxon>Trematoda</taxon>
        <taxon>Digenea</taxon>
        <taxon>Plagiorchiida</taxon>
        <taxon>Echinostomata</taxon>
        <taxon>Echinostomatoidea</taxon>
        <taxon>Fasciolidae</taxon>
        <taxon>Fasciola</taxon>
    </lineage>
</organism>
<dbReference type="AlphaFoldDB" id="A0A504YFB4"/>
<feature type="region of interest" description="Disordered" evidence="1">
    <location>
        <begin position="89"/>
        <end position="141"/>
    </location>
</feature>